<organism evidence="6 7">
    <name type="scientific">Ahniella affigens</name>
    <dbReference type="NCBI Taxonomy" id="2021234"/>
    <lineage>
        <taxon>Bacteria</taxon>
        <taxon>Pseudomonadati</taxon>
        <taxon>Pseudomonadota</taxon>
        <taxon>Gammaproteobacteria</taxon>
        <taxon>Lysobacterales</taxon>
        <taxon>Rhodanobacteraceae</taxon>
        <taxon>Ahniella</taxon>
    </lineage>
</organism>
<protein>
    <recommendedName>
        <fullName evidence="5">Cytochrome c domain-containing protein</fullName>
    </recommendedName>
</protein>
<dbReference type="AlphaFoldDB" id="A0A2P1PY74"/>
<keyword evidence="2 4" id="KW-0479">Metal-binding</keyword>
<accession>A0A2P1PY74</accession>
<evidence type="ECO:0000256" key="3">
    <source>
        <dbReference type="ARBA" id="ARBA00023004"/>
    </source>
</evidence>
<dbReference type="GO" id="GO:0020037">
    <property type="term" value="F:heme binding"/>
    <property type="evidence" value="ECO:0007669"/>
    <property type="project" value="InterPro"/>
</dbReference>
<keyword evidence="7" id="KW-1185">Reference proteome</keyword>
<evidence type="ECO:0000256" key="2">
    <source>
        <dbReference type="ARBA" id="ARBA00022723"/>
    </source>
</evidence>
<evidence type="ECO:0000259" key="5">
    <source>
        <dbReference type="PROSITE" id="PS51007"/>
    </source>
</evidence>
<dbReference type="Gene3D" id="1.10.760.10">
    <property type="entry name" value="Cytochrome c-like domain"/>
    <property type="match status" value="1"/>
</dbReference>
<dbReference type="KEGG" id="xba:C7S18_22620"/>
<dbReference type="InterPro" id="IPR036909">
    <property type="entry name" value="Cyt_c-like_dom_sf"/>
</dbReference>
<evidence type="ECO:0000256" key="1">
    <source>
        <dbReference type="ARBA" id="ARBA00022617"/>
    </source>
</evidence>
<evidence type="ECO:0000313" key="7">
    <source>
        <dbReference type="Proteomes" id="UP000241074"/>
    </source>
</evidence>
<keyword evidence="1 4" id="KW-0349">Heme</keyword>
<reference evidence="6 7" key="2">
    <citation type="submission" date="2018-03" db="EMBL/GenBank/DDBJ databases">
        <authorList>
            <person name="Keele B.F."/>
        </authorList>
    </citation>
    <scope>NUCLEOTIDE SEQUENCE [LARGE SCALE GENOMIC DNA]</scope>
    <source>
        <strain evidence="6 7">D13</strain>
    </source>
</reference>
<feature type="domain" description="Cytochrome c" evidence="5">
    <location>
        <begin position="57"/>
        <end position="143"/>
    </location>
</feature>
<evidence type="ECO:0000313" key="6">
    <source>
        <dbReference type="EMBL" id="AVP99795.1"/>
    </source>
</evidence>
<dbReference type="EMBL" id="CP027860">
    <property type="protein sequence ID" value="AVP99795.1"/>
    <property type="molecule type" value="Genomic_DNA"/>
</dbReference>
<sequence length="151" mass="16171">MFSAGGMGATARQGGNMWQRWLAPRKRSSRPWLSTVLWPLVGLLMTSSGLAQATNSANADPGRAVYDAQHCVRCHALAGKGNRLRPLDDVGLRLDAAAIRDRVTAGPSVADQLDKRALMAKQKFARLPSADLDALIAFLVKQQAPAPTAPK</sequence>
<dbReference type="OrthoDB" id="9809720at2"/>
<dbReference type="Pfam" id="PF00034">
    <property type="entry name" value="Cytochrom_C"/>
    <property type="match status" value="1"/>
</dbReference>
<dbReference type="Proteomes" id="UP000241074">
    <property type="component" value="Chromosome"/>
</dbReference>
<dbReference type="InterPro" id="IPR009056">
    <property type="entry name" value="Cyt_c-like_dom"/>
</dbReference>
<dbReference type="GO" id="GO:0009055">
    <property type="term" value="F:electron transfer activity"/>
    <property type="evidence" value="ECO:0007669"/>
    <property type="project" value="InterPro"/>
</dbReference>
<dbReference type="PROSITE" id="PS51007">
    <property type="entry name" value="CYTC"/>
    <property type="match status" value="1"/>
</dbReference>
<gene>
    <name evidence="6" type="ORF">C7S18_22620</name>
</gene>
<dbReference type="SUPFAM" id="SSF46626">
    <property type="entry name" value="Cytochrome c"/>
    <property type="match status" value="1"/>
</dbReference>
<name>A0A2P1PY74_9GAMM</name>
<reference evidence="6 7" key="1">
    <citation type="submission" date="2018-03" db="EMBL/GenBank/DDBJ databases">
        <title>Ahniella affigens gen. nov., sp. nov., a gammaproteobacterium isolated from sandy soil near a stream.</title>
        <authorList>
            <person name="Ko Y."/>
            <person name="Kim J.-H."/>
        </authorList>
    </citation>
    <scope>NUCLEOTIDE SEQUENCE [LARGE SCALE GENOMIC DNA]</scope>
    <source>
        <strain evidence="6 7">D13</strain>
    </source>
</reference>
<keyword evidence="3 4" id="KW-0408">Iron</keyword>
<proteinExistence type="predicted"/>
<evidence type="ECO:0000256" key="4">
    <source>
        <dbReference type="PROSITE-ProRule" id="PRU00433"/>
    </source>
</evidence>
<dbReference type="GO" id="GO:0046872">
    <property type="term" value="F:metal ion binding"/>
    <property type="evidence" value="ECO:0007669"/>
    <property type="project" value="UniProtKB-KW"/>
</dbReference>